<evidence type="ECO:0000313" key="1">
    <source>
        <dbReference type="EMBL" id="GAA3841116.1"/>
    </source>
</evidence>
<keyword evidence="2" id="KW-1185">Reference proteome</keyword>
<gene>
    <name evidence="1" type="ORF">GCM10022226_74470</name>
</gene>
<evidence type="ECO:0000313" key="2">
    <source>
        <dbReference type="Proteomes" id="UP001500888"/>
    </source>
</evidence>
<name>A0ABP7JDM5_9ACTN</name>
<organism evidence="1 2">
    <name type="scientific">Sphaerisporangium flaviroseum</name>
    <dbReference type="NCBI Taxonomy" id="509199"/>
    <lineage>
        <taxon>Bacteria</taxon>
        <taxon>Bacillati</taxon>
        <taxon>Actinomycetota</taxon>
        <taxon>Actinomycetes</taxon>
        <taxon>Streptosporangiales</taxon>
        <taxon>Streptosporangiaceae</taxon>
        <taxon>Sphaerisporangium</taxon>
    </lineage>
</organism>
<comment type="caution">
    <text evidence="1">The sequence shown here is derived from an EMBL/GenBank/DDBJ whole genome shotgun (WGS) entry which is preliminary data.</text>
</comment>
<protein>
    <submittedName>
        <fullName evidence="1">Uncharacterized protein</fullName>
    </submittedName>
</protein>
<sequence>MGSFLLRVDAANVRILSGDDAPLWGSVWIDAGEAVFPESGWHDYIGSMFGSLVTALDGLSRGRPRGDAYFFNGSFTVQMVRKGWRWRDRVTRPGATAAVSYRMINDIGESGEVDFASEAYLSELIDDVHRSAMDALAAMKAIQSLTGPSLRHFQKNVEVLGKARGRLGRTASRRS</sequence>
<dbReference type="EMBL" id="BAAAZR010000050">
    <property type="protein sequence ID" value="GAA3841116.1"/>
    <property type="molecule type" value="Genomic_DNA"/>
</dbReference>
<reference evidence="2" key="1">
    <citation type="journal article" date="2019" name="Int. J. Syst. Evol. Microbiol.">
        <title>The Global Catalogue of Microorganisms (GCM) 10K type strain sequencing project: providing services to taxonomists for standard genome sequencing and annotation.</title>
        <authorList>
            <consortium name="The Broad Institute Genomics Platform"/>
            <consortium name="The Broad Institute Genome Sequencing Center for Infectious Disease"/>
            <person name="Wu L."/>
            <person name="Ma J."/>
        </authorList>
    </citation>
    <scope>NUCLEOTIDE SEQUENCE [LARGE SCALE GENOMIC DNA]</scope>
    <source>
        <strain evidence="2">JCM 16908</strain>
    </source>
</reference>
<proteinExistence type="predicted"/>
<accession>A0ABP7JDM5</accession>
<dbReference type="RefSeq" id="WP_344951856.1">
    <property type="nucleotide sequence ID" value="NZ_BAAAZR010000050.1"/>
</dbReference>
<dbReference type="Proteomes" id="UP001500888">
    <property type="component" value="Unassembled WGS sequence"/>
</dbReference>